<keyword evidence="3" id="KW-0813">Transport</keyword>
<dbReference type="InterPro" id="IPR015168">
    <property type="entry name" value="SsuA/THI5"/>
</dbReference>
<evidence type="ECO:0000256" key="2">
    <source>
        <dbReference type="ARBA" id="ARBA00010742"/>
    </source>
</evidence>
<dbReference type="NCBIfam" id="TIGR01728">
    <property type="entry name" value="SsuA_fam"/>
    <property type="match status" value="1"/>
</dbReference>
<reference evidence="9" key="1">
    <citation type="submission" date="2014-12" db="EMBL/GenBank/DDBJ databases">
        <title>The draft genome of the Tatumella morbirosei type strain, LMG23360T isolated from pineapple rot.</title>
        <authorList>
            <person name="Smits T.H."/>
            <person name="Palmer M."/>
            <person name="Venter S.N."/>
            <person name="Duffy B."/>
            <person name="Steenkamp E.T."/>
            <person name="Chan W.Y."/>
            <person name="Coutinho T.A."/>
            <person name="Coetzee M.P."/>
            <person name="De Maayer P."/>
        </authorList>
    </citation>
    <scope>NUCLEOTIDE SEQUENCE [LARGE SCALE GENOMIC DNA]</scope>
    <source>
        <strain evidence="9">LMG 23360</strain>
    </source>
</reference>
<dbReference type="Proteomes" id="UP000029577">
    <property type="component" value="Unassembled WGS sequence"/>
</dbReference>
<dbReference type="RefSeq" id="WP_038021149.1">
    <property type="nucleotide sequence ID" value="NZ_JPKR02000003.1"/>
</dbReference>
<dbReference type="GO" id="GO:0042626">
    <property type="term" value="F:ATPase-coupled transmembrane transporter activity"/>
    <property type="evidence" value="ECO:0007669"/>
    <property type="project" value="InterPro"/>
</dbReference>
<dbReference type="GO" id="GO:0042597">
    <property type="term" value="C:periplasmic space"/>
    <property type="evidence" value="ECO:0007669"/>
    <property type="project" value="UniProtKB-SubCell"/>
</dbReference>
<evidence type="ECO:0000256" key="4">
    <source>
        <dbReference type="ARBA" id="ARBA00022729"/>
    </source>
</evidence>
<evidence type="ECO:0000256" key="6">
    <source>
        <dbReference type="ARBA" id="ARBA00070228"/>
    </source>
</evidence>
<evidence type="ECO:0000313" key="10">
    <source>
        <dbReference type="Proteomes" id="UP000029577"/>
    </source>
</evidence>
<dbReference type="PANTHER" id="PTHR30024:SF42">
    <property type="entry name" value="ALIPHATIC SULFONATES-BINDING PROTEIN-RELATED"/>
    <property type="match status" value="1"/>
</dbReference>
<evidence type="ECO:0000313" key="9">
    <source>
        <dbReference type="EMBL" id="KGD71985.1"/>
    </source>
</evidence>
<dbReference type="Pfam" id="PF09084">
    <property type="entry name" value="NMT1"/>
    <property type="match status" value="1"/>
</dbReference>
<feature type="signal peptide" evidence="7">
    <location>
        <begin position="1"/>
        <end position="24"/>
    </location>
</feature>
<dbReference type="EMBL" id="JPKR02000003">
    <property type="protein sequence ID" value="KGD71985.1"/>
    <property type="molecule type" value="Genomic_DNA"/>
</dbReference>
<evidence type="ECO:0000256" key="5">
    <source>
        <dbReference type="ARBA" id="ARBA00055538"/>
    </source>
</evidence>
<feature type="domain" description="Solute-binding protein family 3/N-terminal" evidence="8">
    <location>
        <begin position="27"/>
        <end position="245"/>
    </location>
</feature>
<comment type="similarity">
    <text evidence="2">Belongs to the bacterial solute-binding protein SsuA/TauA family.</text>
</comment>
<sequence>MKFLLSMVAGGLLLSLGVSATARAEQTLRIGYQKSSTLLTLLKQQGTLDKALSGQGTSVSWHEFTSGLPLLEALNTGNVDITADVADTVPVFAQAAGADFTYYARETPSPEAQAILVPDGSTVKSLAELKGKKIAVTKAAGSHYLLIVALKQAGLTLKDVDPAWLTPADGRAALENGSVAAWVTWEPYVTSARQEQHARVLVSGKGLASYQRYYLVASPYVKAHPEVVSTVYHALQQESHWLKSNPQAAAKILSPLWGNLPLATIEKANAYRSYQVEPVKNNDLAEQQKIADVFYQAKLLPKPVNARQVATWQPSTP</sequence>
<comment type="subcellular location">
    <subcellularLocation>
        <location evidence="1">Periplasm</location>
    </subcellularLocation>
</comment>
<feature type="chain" id="PRO_5001911740" description="Putative aliphatic sulfonates-binding protein" evidence="7">
    <location>
        <begin position="25"/>
        <end position="317"/>
    </location>
</feature>
<name>A0A095VBA3_9GAMM</name>
<dbReference type="PANTHER" id="PTHR30024">
    <property type="entry name" value="ALIPHATIC SULFONATES-BINDING PROTEIN-RELATED"/>
    <property type="match status" value="1"/>
</dbReference>
<comment type="caution">
    <text evidence="9">The sequence shown here is derived from an EMBL/GenBank/DDBJ whole genome shotgun (WGS) entry which is preliminary data.</text>
</comment>
<dbReference type="AlphaFoldDB" id="A0A095VBA3"/>
<evidence type="ECO:0000256" key="1">
    <source>
        <dbReference type="ARBA" id="ARBA00004418"/>
    </source>
</evidence>
<gene>
    <name evidence="9" type="ORF">HA49_14360</name>
</gene>
<evidence type="ECO:0000256" key="7">
    <source>
        <dbReference type="SAM" id="SignalP"/>
    </source>
</evidence>
<dbReference type="InterPro" id="IPR010067">
    <property type="entry name" value="ABC_SsuA_sub-bd"/>
</dbReference>
<evidence type="ECO:0000256" key="3">
    <source>
        <dbReference type="ARBA" id="ARBA00022448"/>
    </source>
</evidence>
<dbReference type="SMART" id="SM00062">
    <property type="entry name" value="PBPb"/>
    <property type="match status" value="1"/>
</dbReference>
<dbReference type="STRING" id="642227.HA49_14360"/>
<dbReference type="FunFam" id="3.40.190.10:FF:000050">
    <property type="entry name" value="Sulfonate ABC transporter substrate-binding protein"/>
    <property type="match status" value="1"/>
</dbReference>
<organism evidence="9 10">
    <name type="scientific">Tatumella morbirosei</name>
    <dbReference type="NCBI Taxonomy" id="642227"/>
    <lineage>
        <taxon>Bacteria</taxon>
        <taxon>Pseudomonadati</taxon>
        <taxon>Pseudomonadota</taxon>
        <taxon>Gammaproteobacteria</taxon>
        <taxon>Enterobacterales</taxon>
        <taxon>Erwiniaceae</taxon>
        <taxon>Tatumella</taxon>
    </lineage>
</organism>
<keyword evidence="4 7" id="KW-0732">Signal</keyword>
<evidence type="ECO:0000259" key="8">
    <source>
        <dbReference type="SMART" id="SM00062"/>
    </source>
</evidence>
<dbReference type="SUPFAM" id="SSF53850">
    <property type="entry name" value="Periplasmic binding protein-like II"/>
    <property type="match status" value="1"/>
</dbReference>
<dbReference type="Gene3D" id="3.40.190.10">
    <property type="entry name" value="Periplasmic binding protein-like II"/>
    <property type="match status" value="2"/>
</dbReference>
<keyword evidence="10" id="KW-1185">Reference proteome</keyword>
<protein>
    <recommendedName>
        <fullName evidence="6">Putative aliphatic sulfonates-binding protein</fullName>
    </recommendedName>
</protein>
<dbReference type="GO" id="GO:0016020">
    <property type="term" value="C:membrane"/>
    <property type="evidence" value="ECO:0007669"/>
    <property type="project" value="InterPro"/>
</dbReference>
<dbReference type="OrthoDB" id="7374754at2"/>
<dbReference type="eggNOG" id="COG0715">
    <property type="taxonomic scope" value="Bacteria"/>
</dbReference>
<dbReference type="InterPro" id="IPR001638">
    <property type="entry name" value="Solute-binding_3/MltF_N"/>
</dbReference>
<accession>A0A095VBA3</accession>
<comment type="function">
    <text evidence="5">Part of a binding-protein-dependent transport system for aliphatic sulfonates. Putative binding protein.</text>
</comment>
<proteinExistence type="inferred from homology"/>